<accession>A0A2W1BLV0</accession>
<dbReference type="SMART" id="SM00369">
    <property type="entry name" value="LRR_TYP"/>
    <property type="match status" value="9"/>
</dbReference>
<dbReference type="InterPro" id="IPR001611">
    <property type="entry name" value="Leu-rich_rpt"/>
</dbReference>
<organism evidence="4 5">
    <name type="scientific">Helicoverpa armigera</name>
    <name type="common">Cotton bollworm</name>
    <name type="synonym">Heliothis armigera</name>
    <dbReference type="NCBI Taxonomy" id="29058"/>
    <lineage>
        <taxon>Eukaryota</taxon>
        <taxon>Metazoa</taxon>
        <taxon>Ecdysozoa</taxon>
        <taxon>Arthropoda</taxon>
        <taxon>Hexapoda</taxon>
        <taxon>Insecta</taxon>
        <taxon>Pterygota</taxon>
        <taxon>Neoptera</taxon>
        <taxon>Endopterygota</taxon>
        <taxon>Lepidoptera</taxon>
        <taxon>Glossata</taxon>
        <taxon>Ditrysia</taxon>
        <taxon>Noctuoidea</taxon>
        <taxon>Noctuidae</taxon>
        <taxon>Heliothinae</taxon>
        <taxon>Helicoverpa</taxon>
    </lineage>
</organism>
<dbReference type="OrthoDB" id="1421090at2759"/>
<gene>
    <name evidence="4" type="primary">HaOG210756</name>
    <name evidence="4" type="ORF">B5X24_HaOG210756</name>
</gene>
<reference evidence="4 5" key="1">
    <citation type="journal article" date="2017" name="BMC Biol.">
        <title>Genomic innovations, transcriptional plasticity and gene loss underlying the evolution and divergence of two highly polyphagous and invasive Helicoverpa pest species.</title>
        <authorList>
            <person name="Pearce S.L."/>
            <person name="Clarke D.F."/>
            <person name="East P.D."/>
            <person name="Elfekih S."/>
            <person name="Gordon K.H."/>
            <person name="Jermiin L.S."/>
            <person name="McGaughran A."/>
            <person name="Oakeshott J.G."/>
            <person name="Papanikolaou A."/>
            <person name="Perera O.P."/>
            <person name="Rane R.V."/>
            <person name="Richards S."/>
            <person name="Tay W.T."/>
            <person name="Walsh T.K."/>
            <person name="Anderson A."/>
            <person name="Anderson C.J."/>
            <person name="Asgari S."/>
            <person name="Board P.G."/>
            <person name="Bretschneider A."/>
            <person name="Campbell P.M."/>
            <person name="Chertemps T."/>
            <person name="Christeller J.T."/>
            <person name="Coppin C.W."/>
            <person name="Downes S.J."/>
            <person name="Duan G."/>
            <person name="Farnsworth C.A."/>
            <person name="Good R.T."/>
            <person name="Han L.B."/>
            <person name="Han Y.C."/>
            <person name="Hatje K."/>
            <person name="Horne I."/>
            <person name="Huang Y.P."/>
            <person name="Hughes D.S."/>
            <person name="Jacquin-Joly E."/>
            <person name="James W."/>
            <person name="Jhangiani S."/>
            <person name="Kollmar M."/>
            <person name="Kuwar S.S."/>
            <person name="Li S."/>
            <person name="Liu N.Y."/>
            <person name="Maibeche M.T."/>
            <person name="Miller J.R."/>
            <person name="Montagne N."/>
            <person name="Perry T."/>
            <person name="Qu J."/>
            <person name="Song S.V."/>
            <person name="Sutton G.G."/>
            <person name="Vogel H."/>
            <person name="Walenz B.P."/>
            <person name="Xu W."/>
            <person name="Zhang H.J."/>
            <person name="Zou Z."/>
            <person name="Batterham P."/>
            <person name="Edwards O.R."/>
            <person name="Feyereisen R."/>
            <person name="Gibbs R.A."/>
            <person name="Heckel D.G."/>
            <person name="McGrath A."/>
            <person name="Robin C."/>
            <person name="Scherer S.E."/>
            <person name="Worley K.C."/>
            <person name="Wu Y.D."/>
        </authorList>
    </citation>
    <scope>NUCLEOTIDE SEQUENCE [LARGE SCALE GENOMIC DNA]</scope>
    <source>
        <strain evidence="4">Harm_GR_Male_#8</strain>
        <tissue evidence="4">Whole organism</tissue>
    </source>
</reference>
<dbReference type="PANTHER" id="PTHR24366:SF96">
    <property type="entry name" value="LEUCINE RICH REPEAT CONTAINING 53"/>
    <property type="match status" value="1"/>
</dbReference>
<evidence type="ECO:0000256" key="1">
    <source>
        <dbReference type="ARBA" id="ARBA00022614"/>
    </source>
</evidence>
<dbReference type="SUPFAM" id="SSF52058">
    <property type="entry name" value="L domain-like"/>
    <property type="match status" value="2"/>
</dbReference>
<keyword evidence="2" id="KW-0677">Repeat</keyword>
<dbReference type="InterPro" id="IPR032675">
    <property type="entry name" value="LRR_dom_sf"/>
</dbReference>
<feature type="chain" id="PRO_5015945518" description="LRRNT domain-containing protein" evidence="3">
    <location>
        <begin position="16"/>
        <end position="568"/>
    </location>
</feature>
<keyword evidence="3" id="KW-0732">Signal</keyword>
<feature type="signal peptide" evidence="3">
    <location>
        <begin position="1"/>
        <end position="15"/>
    </location>
</feature>
<keyword evidence="5" id="KW-1185">Reference proteome</keyword>
<dbReference type="EMBL" id="KZ150164">
    <property type="protein sequence ID" value="PZC72663.1"/>
    <property type="molecule type" value="Genomic_DNA"/>
</dbReference>
<dbReference type="PANTHER" id="PTHR24366">
    <property type="entry name" value="IG(IMMUNOGLOBULIN) AND LRR(LEUCINE RICH REPEAT) DOMAINS"/>
    <property type="match status" value="1"/>
</dbReference>
<evidence type="ECO:0000313" key="5">
    <source>
        <dbReference type="Proteomes" id="UP000249218"/>
    </source>
</evidence>
<evidence type="ECO:0000256" key="2">
    <source>
        <dbReference type="ARBA" id="ARBA00022737"/>
    </source>
</evidence>
<dbReference type="FunFam" id="3.80.10.10:FF:001164">
    <property type="entry name" value="GH01279p"/>
    <property type="match status" value="1"/>
</dbReference>
<dbReference type="Gene3D" id="3.80.10.10">
    <property type="entry name" value="Ribonuclease Inhibitor"/>
    <property type="match status" value="3"/>
</dbReference>
<protein>
    <recommendedName>
        <fullName evidence="6">LRRNT domain-containing protein</fullName>
    </recommendedName>
</protein>
<sequence length="568" mass="63461">MLLLLLAGLVSTALAFDCPTNCSCATGDELEYYCPVADAHVTFKGRFHEYAIVHCQGTNFTCDDLPIINFGSSMPLPSLGVKTCPPSILPCLNRALNTPSIGYVTLIDTTEPLELEDVQELGDVKNLVIMNGADRKIPITVINYLRTLENFRMTNTPLTLHSNDFTNSTPLVFLELSMAGIKEVPDDAFNGLGSLKTLNVWGNRFSEVKVNALRGLSSLQILSLDSNHISKMAAGSLNHAPLLKTISLVRNQLVELPPGLFQNLTKLENITIQSNAVTLRLHNHSFSNLPSLKNLILEDCGIKLLERPISGSANIQHLSLYSNEIESIPLSFFKDMPSLQRLDLSYNRIKKLDSGVFQALKNLEFLNLNRNHLEVLPDFLFSGLKKLNHVTIENNYLTHISEFTFQGAINLQTISLKSNQLTLHPFPQSANVDYYTNLNVMSPFENLLELKNLYLNDNSINTMFEDWNLILTKLENLDLSYNNFTMLQQLDFQFLSNKVTVDLRHNKITSIILDNATSPDDYKSPLDLKSPGTSKSPTSSILLDNNPLMCDCVRKAIPTLLPRAQYPC</sequence>
<name>A0A2W1BLV0_HELAM</name>
<dbReference type="Pfam" id="PF00560">
    <property type="entry name" value="LRR_1"/>
    <property type="match status" value="1"/>
</dbReference>
<dbReference type="PROSITE" id="PS51450">
    <property type="entry name" value="LRR"/>
    <property type="match status" value="3"/>
</dbReference>
<dbReference type="SMART" id="SM00365">
    <property type="entry name" value="LRR_SD22"/>
    <property type="match status" value="7"/>
</dbReference>
<dbReference type="Proteomes" id="UP000249218">
    <property type="component" value="Unassembled WGS sequence"/>
</dbReference>
<dbReference type="Pfam" id="PF13855">
    <property type="entry name" value="LRR_8"/>
    <property type="match status" value="3"/>
</dbReference>
<evidence type="ECO:0008006" key="6">
    <source>
        <dbReference type="Google" id="ProtNLM"/>
    </source>
</evidence>
<dbReference type="InterPro" id="IPR003591">
    <property type="entry name" value="Leu-rich_rpt_typical-subtyp"/>
</dbReference>
<keyword evidence="1" id="KW-0433">Leucine-rich repeat</keyword>
<evidence type="ECO:0000313" key="4">
    <source>
        <dbReference type="EMBL" id="PZC72663.1"/>
    </source>
</evidence>
<evidence type="ECO:0000256" key="3">
    <source>
        <dbReference type="SAM" id="SignalP"/>
    </source>
</evidence>
<dbReference type="AlphaFoldDB" id="A0A2W1BLV0"/>
<proteinExistence type="predicted"/>